<dbReference type="EMBL" id="JAGSPB010000002">
    <property type="protein sequence ID" value="MBV7266270.1"/>
    <property type="molecule type" value="Genomic_DNA"/>
</dbReference>
<name>A0ABS6SMK2_9SPHN</name>
<protein>
    <submittedName>
        <fullName evidence="3">Xanthine dehydrogenase family protein molybdopterin-binding subunit</fullName>
    </submittedName>
</protein>
<dbReference type="InterPro" id="IPR008274">
    <property type="entry name" value="AldOxase/xan_DH_MoCoBD1"/>
</dbReference>
<proteinExistence type="predicted"/>
<dbReference type="PANTHER" id="PTHR47495">
    <property type="entry name" value="ALDEHYDE DEHYDROGENASE"/>
    <property type="match status" value="1"/>
</dbReference>
<organism evidence="3 4">
    <name type="scientific">Erythrobacter ani</name>
    <dbReference type="NCBI Taxonomy" id="2827235"/>
    <lineage>
        <taxon>Bacteria</taxon>
        <taxon>Pseudomonadati</taxon>
        <taxon>Pseudomonadota</taxon>
        <taxon>Alphaproteobacteria</taxon>
        <taxon>Sphingomonadales</taxon>
        <taxon>Erythrobacteraceae</taxon>
        <taxon>Erythrobacter/Porphyrobacter group</taxon>
        <taxon>Erythrobacter</taxon>
    </lineage>
</organism>
<feature type="domain" description="Aldehyde oxidase/xanthine dehydrogenase a/b hammerhead" evidence="2">
    <location>
        <begin position="237"/>
        <end position="326"/>
    </location>
</feature>
<sequence>MGIIPGKAPTGSDKGGPRSTTNLSRRSFVAGSGLFVVGVTLAGCSNYVEPDIDANAFDLPNPGDSPLTQVAGGDASPALWIAIDEDGAVKITCHRSEMGQQVWTSMAQIVADELEADWDRVEIVQAEGHERYGDQNTDGSRSVRYNFHRLRVAGAAMRKMLTDAAALYWGMDPSECSAAEGLVSNSQNSDTLSYGNLAELAARLPVPAEDDISLKKPGEWRFINKEIPSLTIPLITRGQGTFGIDVDRPDMVYAVVARPPQVFGRVGRVDDAAALAVPGVLQTVRLRDAKPPALFQPMGGIAVIARDTWAAIQGRNALDVQWIDGPNAGYDSISFAEAMKRTARRPGTVRRERGNVRAGIARAAQVVEAEYYAPHLSQSPMEPPSATAHWTDDKLECWACVQDPQTTRQTLADLLEIDKENITVNATWLGGAFGRKSKPDFVVEAALIAKEVGKPVKVTWTREDEVRHGFYHSASAQRLEAGLDADGKCTSYLHRTVFPPIASTFADGMATPTDGEMGLGATDVPFAMPNLRVESGDAKGHLRIGWLRSVANIYHAFAVQSFAAELAHAAGRDQKDYLLELIGGARTFDPGEEGATYPNYDASIEDYPIETGRLSNVVEKAAEMARWGRDLPSGHGLGIAVHRSFLSYIATVIEVSVSPEGMLAIPGIWLAVDAGTVVNPRHARAQMEGGTIYGLSNALYGEITARKGAVVQDNFPSWRVLRMGEAPRDFEVTIVQSNTRPAGIGEPATPPAAPALTNAIFNATGHRIRTLPIIGATGSRLKLPETQTA</sequence>
<dbReference type="Pfam" id="PF20256">
    <property type="entry name" value="MoCoBD_2"/>
    <property type="match status" value="2"/>
</dbReference>
<dbReference type="InterPro" id="IPR052516">
    <property type="entry name" value="N-heterocyclic_Hydroxylase"/>
</dbReference>
<dbReference type="PROSITE" id="PS51318">
    <property type="entry name" value="TAT"/>
    <property type="match status" value="1"/>
</dbReference>
<reference evidence="3 4" key="1">
    <citation type="submission" date="2021-04" db="EMBL/GenBank/DDBJ databases">
        <authorList>
            <person name="Pira H."/>
            <person name="Risdian C."/>
            <person name="Wink J."/>
        </authorList>
    </citation>
    <scope>NUCLEOTIDE SEQUENCE [LARGE SCALE GENOMIC DNA]</scope>
    <source>
        <strain evidence="3 4">WH131</strain>
    </source>
</reference>
<dbReference type="InterPro" id="IPR012368">
    <property type="entry name" value="OxRdtase_Mopterin-bd_su_IorB"/>
</dbReference>
<evidence type="ECO:0000259" key="2">
    <source>
        <dbReference type="SMART" id="SM01008"/>
    </source>
</evidence>
<dbReference type="InterPro" id="IPR046867">
    <property type="entry name" value="AldOxase/xan_DH_MoCoBD2"/>
</dbReference>
<accession>A0ABS6SMK2</accession>
<gene>
    <name evidence="3" type="ORF">KCG45_08775</name>
</gene>
<dbReference type="Pfam" id="PF02738">
    <property type="entry name" value="MoCoBD_1"/>
    <property type="match status" value="1"/>
</dbReference>
<feature type="region of interest" description="Disordered" evidence="1">
    <location>
        <begin position="1"/>
        <end position="24"/>
    </location>
</feature>
<dbReference type="SMART" id="SM01008">
    <property type="entry name" value="Ald_Xan_dh_C"/>
    <property type="match status" value="1"/>
</dbReference>
<dbReference type="PIRSF" id="PIRSF036389">
    <property type="entry name" value="IOR_B"/>
    <property type="match status" value="1"/>
</dbReference>
<dbReference type="InterPro" id="IPR000674">
    <property type="entry name" value="Ald_Oxase/Xan_DH_a/b"/>
</dbReference>
<evidence type="ECO:0000313" key="4">
    <source>
        <dbReference type="Proteomes" id="UP000699975"/>
    </source>
</evidence>
<dbReference type="PANTHER" id="PTHR47495:SF3">
    <property type="entry name" value="BLR6219 PROTEIN"/>
    <property type="match status" value="1"/>
</dbReference>
<evidence type="ECO:0000313" key="3">
    <source>
        <dbReference type="EMBL" id="MBV7266270.1"/>
    </source>
</evidence>
<evidence type="ECO:0000256" key="1">
    <source>
        <dbReference type="SAM" id="MobiDB-lite"/>
    </source>
</evidence>
<comment type="caution">
    <text evidence="3">The sequence shown here is derived from an EMBL/GenBank/DDBJ whole genome shotgun (WGS) entry which is preliminary data.</text>
</comment>
<dbReference type="InterPro" id="IPR006311">
    <property type="entry name" value="TAT_signal"/>
</dbReference>
<keyword evidence="4" id="KW-1185">Reference proteome</keyword>
<dbReference type="Proteomes" id="UP000699975">
    <property type="component" value="Unassembled WGS sequence"/>
</dbReference>